<name>A0ACB8D798_DERSI</name>
<gene>
    <name evidence="1" type="ORF">HPB49_018515</name>
</gene>
<dbReference type="Proteomes" id="UP000821865">
    <property type="component" value="Chromosome 3"/>
</dbReference>
<organism evidence="1 2">
    <name type="scientific">Dermacentor silvarum</name>
    <name type="common">Tick</name>
    <dbReference type="NCBI Taxonomy" id="543639"/>
    <lineage>
        <taxon>Eukaryota</taxon>
        <taxon>Metazoa</taxon>
        <taxon>Ecdysozoa</taxon>
        <taxon>Arthropoda</taxon>
        <taxon>Chelicerata</taxon>
        <taxon>Arachnida</taxon>
        <taxon>Acari</taxon>
        <taxon>Parasitiformes</taxon>
        <taxon>Ixodida</taxon>
        <taxon>Ixodoidea</taxon>
        <taxon>Ixodidae</taxon>
        <taxon>Rhipicephalinae</taxon>
        <taxon>Dermacentor</taxon>
    </lineage>
</organism>
<comment type="caution">
    <text evidence="1">The sequence shown here is derived from an EMBL/GenBank/DDBJ whole genome shotgun (WGS) entry which is preliminary data.</text>
</comment>
<keyword evidence="2" id="KW-1185">Reference proteome</keyword>
<proteinExistence type="predicted"/>
<dbReference type="EMBL" id="CM023472">
    <property type="protein sequence ID" value="KAH7960281.1"/>
    <property type="molecule type" value="Genomic_DNA"/>
</dbReference>
<protein>
    <submittedName>
        <fullName evidence="1">Uncharacterized protein</fullName>
    </submittedName>
</protein>
<evidence type="ECO:0000313" key="1">
    <source>
        <dbReference type="EMBL" id="KAH7960281.1"/>
    </source>
</evidence>
<sequence length="1315" mass="146343">MEETALKFGPEWIRALTQTNGVAAPAPSTGVTKYKLANYRYGREEMLAMFDQNVPMPDSLREFQQLAVENTQPPLALVTMTEEEQRVWSRSVNSDAVLRLTVGKGAVPGAGPGRGARGGSVDRGRGRGRGSGYQRGIGEDEGQFGAFIRPRPFERSHSLSERDQRWDERDKKPDRPFVSRTSYDGDTFRKENAPAGSGGGGSAAGTAASASRATNDNWRAATSGHAEEDDNWRGSGRGQTEKWKSWRNHSKGDGDADDVLPPVVANGPLKKDLGRHWLEEHGGSHSSEQLPEWIQDQGDTEKVGCFDAKGAFVDTKDIEEESWENDVLPVRTPHPQDARAHPKREEKRSQEPPPGVSRSNEPPVEKPKSPPAPVPVPSQPQKTESSPPRSPPKPIPPAPTLHTIAPVEMKATVDDTAKVVSTSPKDDSFAHLAKAAENMMAEWTAEEEKKFVSHSVAGEHNLPEHLYRWLYKDPQGDIQGPFSSAEMMEWFQAGYFTMDLMVKRVCDAAFSKLGTLIKSWNVVPFVATQQPPPLKVPLGAELGVPSGMGLGGLPHPGLPNLPPGQMNYALQQQYMQEVYRVAAMQQIQNSLKTNEAFANLSPMDQNRICLQYYMASHSLSRPAGFGDQTPLMNLLSSMGPPPVFGLPPSLMKEPQAEASWPPQPVTTASATPAPESRGTSVWDADSSIVSASLAMPAAPSRNIMETLWQQQQLASQSLLAEQMRAKEEEERRAQELQKQARLEEERRLLEERRLMEERRKEEEEQNRRQQEAEALRRKEEEERLKREEEELRKRLEEEEHQRKLEEQKRKLEEQKRKLEEQKRKIEEQKRKEEQRQLEEEMMRQQRIEEERRRALEVEKRKEEERKAEEARKVAEEKKRQEKAKQAAAASAVITQAAAVVAAHSAPPVKKSPSKVSVIDADEFMALKQPPKPQPKVEPPKPEKPQGPVWGGKASQPASSSALSLAEIQRVQEEKERNLAAERLQQQRKQQQAMQQAVLLQQQQQQQQQNKATLTWASRAQAPSSGSVKSLSEIQQEEAERVDKMKKAQQQQRQQQQQVMRQQESSILQLAGAWGSTSNNLLKSFNNSFQYLDLISDEDPSRGFWDEAATTAPPAAKPASKQAAKPGSSFPSLGGGASSSSSTGRSSKGQQSKRAEEQVMKLFEEHAKAAPTDELTAWCVQRLGGIQSYLDIPTVVAILKDVESPAEVQEYVHNFFGNSQDTTDFVRQFLQKREQYQKTGSALKSDEAFTVPIVSSTSSAMGTAAAAAISSDGFTAARSKKKKKKMQKVDSSLLGFTVQADPTRLNAGEIDRVEGL</sequence>
<accession>A0ACB8D798</accession>
<evidence type="ECO:0000313" key="2">
    <source>
        <dbReference type="Proteomes" id="UP000821865"/>
    </source>
</evidence>
<reference evidence="1" key="1">
    <citation type="submission" date="2020-05" db="EMBL/GenBank/DDBJ databases">
        <title>Large-scale comparative analyses of tick genomes elucidate their genetic diversity and vector capacities.</title>
        <authorList>
            <person name="Jia N."/>
            <person name="Wang J."/>
            <person name="Shi W."/>
            <person name="Du L."/>
            <person name="Sun Y."/>
            <person name="Zhan W."/>
            <person name="Jiang J."/>
            <person name="Wang Q."/>
            <person name="Zhang B."/>
            <person name="Ji P."/>
            <person name="Sakyi L.B."/>
            <person name="Cui X."/>
            <person name="Yuan T."/>
            <person name="Jiang B."/>
            <person name="Yang W."/>
            <person name="Lam T.T.-Y."/>
            <person name="Chang Q."/>
            <person name="Ding S."/>
            <person name="Wang X."/>
            <person name="Zhu J."/>
            <person name="Ruan X."/>
            <person name="Zhao L."/>
            <person name="Wei J."/>
            <person name="Que T."/>
            <person name="Du C."/>
            <person name="Cheng J."/>
            <person name="Dai P."/>
            <person name="Han X."/>
            <person name="Huang E."/>
            <person name="Gao Y."/>
            <person name="Liu J."/>
            <person name="Shao H."/>
            <person name="Ye R."/>
            <person name="Li L."/>
            <person name="Wei W."/>
            <person name="Wang X."/>
            <person name="Wang C."/>
            <person name="Yang T."/>
            <person name="Huo Q."/>
            <person name="Li W."/>
            <person name="Guo W."/>
            <person name="Chen H."/>
            <person name="Zhou L."/>
            <person name="Ni X."/>
            <person name="Tian J."/>
            <person name="Zhou Y."/>
            <person name="Sheng Y."/>
            <person name="Liu T."/>
            <person name="Pan Y."/>
            <person name="Xia L."/>
            <person name="Li J."/>
            <person name="Zhao F."/>
            <person name="Cao W."/>
        </authorList>
    </citation>
    <scope>NUCLEOTIDE SEQUENCE</scope>
    <source>
        <strain evidence="1">Dsil-2018</strain>
    </source>
</reference>